<reference evidence="2 3" key="1">
    <citation type="submission" date="2023-10" db="EMBL/GenBank/DDBJ databases">
        <title>Comparative genomics analysis reveals potential genetic determinants of host preference in Cryptosporidium xiaoi.</title>
        <authorList>
            <person name="Xiao L."/>
            <person name="Li J."/>
        </authorList>
    </citation>
    <scope>NUCLEOTIDE SEQUENCE [LARGE SCALE GENOMIC DNA]</scope>
    <source>
        <strain evidence="2 3">52996</strain>
    </source>
</reference>
<comment type="caution">
    <text evidence="2">The sequence shown here is derived from an EMBL/GenBank/DDBJ whole genome shotgun (WGS) entry which is preliminary data.</text>
</comment>
<proteinExistence type="predicted"/>
<gene>
    <name evidence="2" type="ORF">RS030_162477</name>
</gene>
<sequence>MIRLGEHKSGPWITHERVGNLTSVYVAYFNSTSKENCKGSSTCNPIALRYYDNNGKEFSTFLNTELSVQRSLKRKIAIRERLWVGKDPSVICAGVDKNGHITGIGFGYKEMIEPIPLLIDAVKMVKPDIISYPLSLHRNQTINTAISYNPDEMQVSFLSSKITGCNNSYSPNKNISSKSTLQVHAQCKYDSNGTPQYIGKIILFLDNATNELKRIGGICTNGNKHPHNPHLGPAASSNSLSITDSSAKLDSRTLKSEDDSKIISMFDKDKWPVNKWAPSPLRVQHSSLYKNKEYESSEVFQNSIDLSFAFGQSISPSISVISSESGPFNSIYLGYNSESLNPIMITTRLNQLDSSKKTLLMQYSSFLAPSTITYWETPTVDDQVTYTDSICVELEQKNGNIVGIGFEGSMSSVPYDSLDDSVKVVKAVVDNNGKKSLEVENMEVASEDSTHIKNSGNSTENTDVGSKMLIENKINKERCPKLAVNKALIEHLEEINKLRDMSTLNNDTKNSENNDSEVGVPFTITCPECTEIEFIKAHYIIDGPIIGLEWKCSGLNKVDTLFLGGRSPSQVTTQIFNKVQPKMIEVAFFESSHSENNNRGKSKHSPIKGMPGPGLLSIDGYIGSGKIQQLLYYRMKDTNFGPTFTWESNEKLKVEKHVLRTVCGILSTSQAILGLGFGFEYLPLECSSKEIKPNFIPVDNQHSNRPTVVINGARISQKVDMLHPNCSPIQGGSAKTRLSNWVISFSCLNDEMKEEVPFSGISALRSVSKNMNGTIKVLTLFCPDQKTSVSVGENDSDASQLTSQYLDISKRGYSLSIDFSPLIVVPTQIKMNPPYSSPSTAYTTIASVSGFNQISTSSDSIYGVCFELTSDGKIAGIAFANKPSPHNPSRKKSKKL</sequence>
<feature type="compositionally biased region" description="Polar residues" evidence="1">
    <location>
        <begin position="452"/>
        <end position="463"/>
    </location>
</feature>
<feature type="region of interest" description="Disordered" evidence="1">
    <location>
        <begin position="444"/>
        <end position="463"/>
    </location>
</feature>
<keyword evidence="3" id="KW-1185">Reference proteome</keyword>
<accession>A0AAV9Y0C6</accession>
<name>A0AAV9Y0C6_9CRYT</name>
<organism evidence="2 3">
    <name type="scientific">Cryptosporidium xiaoi</name>
    <dbReference type="NCBI Taxonomy" id="659607"/>
    <lineage>
        <taxon>Eukaryota</taxon>
        <taxon>Sar</taxon>
        <taxon>Alveolata</taxon>
        <taxon>Apicomplexa</taxon>
        <taxon>Conoidasida</taxon>
        <taxon>Coccidia</taxon>
        <taxon>Eucoccidiorida</taxon>
        <taxon>Eimeriorina</taxon>
        <taxon>Cryptosporidiidae</taxon>
        <taxon>Cryptosporidium</taxon>
    </lineage>
</organism>
<evidence type="ECO:0000313" key="2">
    <source>
        <dbReference type="EMBL" id="KAK6590297.1"/>
    </source>
</evidence>
<protein>
    <submittedName>
        <fullName evidence="2">Uncharacterized protein</fullName>
    </submittedName>
</protein>
<dbReference type="EMBL" id="JAWDEY010000007">
    <property type="protein sequence ID" value="KAK6590297.1"/>
    <property type="molecule type" value="Genomic_DNA"/>
</dbReference>
<dbReference type="Proteomes" id="UP001311799">
    <property type="component" value="Unassembled WGS sequence"/>
</dbReference>
<evidence type="ECO:0000256" key="1">
    <source>
        <dbReference type="SAM" id="MobiDB-lite"/>
    </source>
</evidence>
<evidence type="ECO:0000313" key="3">
    <source>
        <dbReference type="Proteomes" id="UP001311799"/>
    </source>
</evidence>
<dbReference type="AlphaFoldDB" id="A0AAV9Y0C6"/>